<sequence>MIMTTVPIKGVVSSDDDAEVYEFFGYSTVTPSAVKDALNTANGQNIVAEINSPGGDVFAGSEIYTALKNYTGNVEVDIVGLAASAASVIAMAGDTIKISPTAQLMIHRASTVSQGNADDLSSDLQGLNSTDQSIANVYVQRTGRDPQTVMQMMAKETYINAKNAVEQGFADEMMFADQPAKVTNMLSPVMLSNQAITKVKTLLAKVKQKSKETNSQTSDQLRSHKLAILFKKEGN</sequence>
<evidence type="ECO:0000256" key="5">
    <source>
        <dbReference type="ARBA" id="ARBA00022825"/>
    </source>
</evidence>
<dbReference type="SUPFAM" id="SSF52096">
    <property type="entry name" value="ClpP/crotonase"/>
    <property type="match status" value="1"/>
</dbReference>
<dbReference type="NCBIfam" id="NF045542">
    <property type="entry name" value="Clp_rel_HeadMat"/>
    <property type="match status" value="1"/>
</dbReference>
<evidence type="ECO:0000256" key="2">
    <source>
        <dbReference type="ARBA" id="ARBA00022490"/>
    </source>
</evidence>
<dbReference type="AlphaFoldDB" id="A0A269Y424"/>
<keyword evidence="4" id="KW-0378">Hydrolase</keyword>
<keyword evidence="5" id="KW-0720">Serine protease</keyword>
<dbReference type="InterPro" id="IPR001907">
    <property type="entry name" value="ClpP"/>
</dbReference>
<evidence type="ECO:0000256" key="1">
    <source>
        <dbReference type="ARBA" id="ARBA00007039"/>
    </source>
</evidence>
<dbReference type="PRINTS" id="PR00127">
    <property type="entry name" value="CLPPROTEASEP"/>
</dbReference>
<dbReference type="PANTHER" id="PTHR10381">
    <property type="entry name" value="ATP-DEPENDENT CLP PROTEASE PROTEOLYTIC SUBUNIT"/>
    <property type="match status" value="1"/>
</dbReference>
<dbReference type="EMBL" id="NCXI01000060">
    <property type="protein sequence ID" value="PAK80303.1"/>
    <property type="molecule type" value="Genomic_DNA"/>
</dbReference>
<dbReference type="InterPro" id="IPR029045">
    <property type="entry name" value="ClpP/crotonase-like_dom_sf"/>
</dbReference>
<protein>
    <recommendedName>
        <fullName evidence="6">ATP-dependent Clp protease proteolytic subunit</fullName>
    </recommendedName>
</protein>
<proteinExistence type="inferred from homology"/>
<dbReference type="GO" id="GO:0004176">
    <property type="term" value="F:ATP-dependent peptidase activity"/>
    <property type="evidence" value="ECO:0007669"/>
    <property type="project" value="InterPro"/>
</dbReference>
<dbReference type="InterPro" id="IPR023562">
    <property type="entry name" value="ClpP/TepA"/>
</dbReference>
<dbReference type="PANTHER" id="PTHR10381:SF70">
    <property type="entry name" value="ATP-DEPENDENT CLP PROTEASE PROTEOLYTIC SUBUNIT"/>
    <property type="match status" value="1"/>
</dbReference>
<keyword evidence="3" id="KW-0645">Protease</keyword>
<evidence type="ECO:0000256" key="6">
    <source>
        <dbReference type="RuleBase" id="RU003567"/>
    </source>
</evidence>
<dbReference type="CDD" id="cd07016">
    <property type="entry name" value="S14_ClpP_1"/>
    <property type="match status" value="1"/>
</dbReference>
<evidence type="ECO:0000256" key="3">
    <source>
        <dbReference type="ARBA" id="ARBA00022670"/>
    </source>
</evidence>
<dbReference type="Proteomes" id="UP000216802">
    <property type="component" value="Unassembled WGS sequence"/>
</dbReference>
<dbReference type="GO" id="GO:0006515">
    <property type="term" value="P:protein quality control for misfolded or incompletely synthesized proteins"/>
    <property type="evidence" value="ECO:0007669"/>
    <property type="project" value="TreeGrafter"/>
</dbReference>
<evidence type="ECO:0000313" key="7">
    <source>
        <dbReference type="EMBL" id="PAK80303.1"/>
    </source>
</evidence>
<keyword evidence="2" id="KW-0963">Cytoplasm</keyword>
<comment type="caution">
    <text evidence="7">The sequence shown here is derived from an EMBL/GenBank/DDBJ whole genome shotgun (WGS) entry which is preliminary data.</text>
</comment>
<dbReference type="GO" id="GO:0009368">
    <property type="term" value="C:endopeptidase Clp complex"/>
    <property type="evidence" value="ECO:0007669"/>
    <property type="project" value="TreeGrafter"/>
</dbReference>
<evidence type="ECO:0000313" key="8">
    <source>
        <dbReference type="Proteomes" id="UP000216802"/>
    </source>
</evidence>
<dbReference type="Pfam" id="PF00574">
    <property type="entry name" value="CLP_protease"/>
    <property type="match status" value="1"/>
</dbReference>
<evidence type="ECO:0000256" key="4">
    <source>
        <dbReference type="ARBA" id="ARBA00022801"/>
    </source>
</evidence>
<comment type="similarity">
    <text evidence="1 6">Belongs to the peptidase S14 family.</text>
</comment>
<accession>A0A269Y424</accession>
<reference evidence="7 8" key="1">
    <citation type="submission" date="2017-04" db="EMBL/GenBank/DDBJ databases">
        <title>Kefir bacterial isolates.</title>
        <authorList>
            <person name="Kim Y."/>
            <person name="Blasche S."/>
            <person name="Patil K.R."/>
        </authorList>
    </citation>
    <scope>NUCLEOTIDE SEQUENCE [LARGE SCALE GENOMIC DNA]</scope>
    <source>
        <strain evidence="7 8">OG2</strain>
    </source>
</reference>
<dbReference type="Gene3D" id="3.90.226.10">
    <property type="entry name" value="2-enoyl-CoA Hydratase, Chain A, domain 1"/>
    <property type="match status" value="1"/>
</dbReference>
<gene>
    <name evidence="7" type="ORF">B8W98_08230</name>
</gene>
<organism evidence="7 8">
    <name type="scientific">Lentilactobacillus parakefiri</name>
    <dbReference type="NCBI Taxonomy" id="152332"/>
    <lineage>
        <taxon>Bacteria</taxon>
        <taxon>Bacillati</taxon>
        <taxon>Bacillota</taxon>
        <taxon>Bacilli</taxon>
        <taxon>Lactobacillales</taxon>
        <taxon>Lactobacillaceae</taxon>
        <taxon>Lentilactobacillus</taxon>
    </lineage>
</organism>
<dbReference type="GO" id="GO:0051117">
    <property type="term" value="F:ATPase binding"/>
    <property type="evidence" value="ECO:0007669"/>
    <property type="project" value="TreeGrafter"/>
</dbReference>
<name>A0A269Y424_9LACO</name>
<dbReference type="GO" id="GO:0004252">
    <property type="term" value="F:serine-type endopeptidase activity"/>
    <property type="evidence" value="ECO:0007669"/>
    <property type="project" value="InterPro"/>
</dbReference>